<feature type="transmembrane region" description="Helical" evidence="2">
    <location>
        <begin position="421"/>
        <end position="440"/>
    </location>
</feature>
<comment type="caution">
    <text evidence="3">The sequence shown here is derived from an EMBL/GenBank/DDBJ whole genome shotgun (WGS) entry which is preliminary data.</text>
</comment>
<keyword evidence="2" id="KW-0472">Membrane</keyword>
<evidence type="ECO:0000256" key="1">
    <source>
        <dbReference type="SAM" id="MobiDB-lite"/>
    </source>
</evidence>
<keyword evidence="4" id="KW-1185">Reference proteome</keyword>
<keyword evidence="2" id="KW-0812">Transmembrane</keyword>
<dbReference type="Proteomes" id="UP000688137">
    <property type="component" value="Unassembled WGS sequence"/>
</dbReference>
<reference evidence="3" key="1">
    <citation type="submission" date="2021-01" db="EMBL/GenBank/DDBJ databases">
        <authorList>
            <consortium name="Genoscope - CEA"/>
            <person name="William W."/>
        </authorList>
    </citation>
    <scope>NUCLEOTIDE SEQUENCE</scope>
</reference>
<protein>
    <recommendedName>
        <fullName evidence="5">Transmembrane protein</fullName>
    </recommendedName>
</protein>
<accession>A0A8S1PJR0</accession>
<sequence length="566" mass="67166">MKSQRIAYRERSSSRQSPLSFPIKPQERIGETLIAHHLNLPLISQNQVVRQGVERKFRLFQHDLDYNKVKTCCDIDENHQNQPIISLITDPDGLGSPKENQLIENYIKIKQQRYDELIERNLDTLRNLEGNSLKLHKDKDLQQTYRQTQINNQSFFNRPFRMQSVEVNSKDTPEKQQNNNQVFFKKNFKHKKQQDLIQIYKTQEIDRNIDLSMKDSDIIRGQTITLENNRPSVSNQIWDNLNLQKHYKAKPQIKIRNKKLRIIVFVVIAVLELSKKYKKIFQEREIAREHFQMQQRPHLKYINFFGIKQHKQQQRKFVDSLLQKIIIIQKDQKYIKECKTIQREQDDIRKDTQKQRLCFFIKLILQDLELITRKNIIPGFILHSLNLCLFSGKNTQTSQFVVNRTKFYSKTVHSLTQEQKVLIAIEFLFFTIIIPNMLDIVNELDQSNKESFLITLFHFVGMIGVLMVQFTKYFENKFEKIKESNVKPIQKVIQLKKNEQGIPCIASLSFTDKIDENENKILSGGFEYSGILELFEQKPFWSQKMTLQFSRIARNIGELIDITNVQ</sequence>
<dbReference type="AlphaFoldDB" id="A0A8S1PJR0"/>
<gene>
    <name evidence="3" type="ORF">PPRIM_AZ9-3.1.T1210020</name>
</gene>
<evidence type="ECO:0000256" key="2">
    <source>
        <dbReference type="SAM" id="Phobius"/>
    </source>
</evidence>
<evidence type="ECO:0000313" key="4">
    <source>
        <dbReference type="Proteomes" id="UP000688137"/>
    </source>
</evidence>
<feature type="region of interest" description="Disordered" evidence="1">
    <location>
        <begin position="1"/>
        <end position="22"/>
    </location>
</feature>
<dbReference type="OMA" id="NQIWDNL"/>
<dbReference type="EMBL" id="CAJJDM010000124">
    <property type="protein sequence ID" value="CAD8103382.1"/>
    <property type="molecule type" value="Genomic_DNA"/>
</dbReference>
<feature type="transmembrane region" description="Helical" evidence="2">
    <location>
        <begin position="452"/>
        <end position="474"/>
    </location>
</feature>
<proteinExistence type="predicted"/>
<keyword evidence="2" id="KW-1133">Transmembrane helix</keyword>
<evidence type="ECO:0008006" key="5">
    <source>
        <dbReference type="Google" id="ProtNLM"/>
    </source>
</evidence>
<organism evidence="3 4">
    <name type="scientific">Paramecium primaurelia</name>
    <dbReference type="NCBI Taxonomy" id="5886"/>
    <lineage>
        <taxon>Eukaryota</taxon>
        <taxon>Sar</taxon>
        <taxon>Alveolata</taxon>
        <taxon>Ciliophora</taxon>
        <taxon>Intramacronucleata</taxon>
        <taxon>Oligohymenophorea</taxon>
        <taxon>Peniculida</taxon>
        <taxon>Parameciidae</taxon>
        <taxon>Paramecium</taxon>
    </lineage>
</organism>
<evidence type="ECO:0000313" key="3">
    <source>
        <dbReference type="EMBL" id="CAD8103382.1"/>
    </source>
</evidence>
<name>A0A8S1PJR0_PARPR</name>